<dbReference type="eggNOG" id="ENOG502TJZ0">
    <property type="taxonomic scope" value="Eukaryota"/>
</dbReference>
<evidence type="ECO:0000313" key="3">
    <source>
        <dbReference type="EMBL" id="EFO92678.1"/>
    </source>
</evidence>
<keyword evidence="4" id="KW-1185">Reference proteome</keyword>
<evidence type="ECO:0000256" key="1">
    <source>
        <dbReference type="SAM" id="MobiDB-lite"/>
    </source>
</evidence>
<dbReference type="EMBL" id="DS268593">
    <property type="protein sequence ID" value="EFO92678.1"/>
    <property type="molecule type" value="Genomic_DNA"/>
</dbReference>
<dbReference type="AlphaFoldDB" id="E3NC80"/>
<keyword evidence="2" id="KW-0732">Signal</keyword>
<feature type="region of interest" description="Disordered" evidence="1">
    <location>
        <begin position="165"/>
        <end position="219"/>
    </location>
</feature>
<name>E3NC80_CAERE</name>
<gene>
    <name evidence="3" type="ORF">CRE_16350</name>
</gene>
<dbReference type="InParanoid" id="E3NC80"/>
<feature type="signal peptide" evidence="2">
    <location>
        <begin position="1"/>
        <end position="19"/>
    </location>
</feature>
<evidence type="ECO:0000256" key="2">
    <source>
        <dbReference type="SAM" id="SignalP"/>
    </source>
</evidence>
<evidence type="ECO:0008006" key="5">
    <source>
        <dbReference type="Google" id="ProtNLM"/>
    </source>
</evidence>
<proteinExistence type="predicted"/>
<sequence length="239" mass="26557">MKVLLAATLLLLSAPSGNTDFIKHCLTEEEYKTWSDPTIEGNKITDLNNERAHIATIYQIANMHELKYDMALEKEARKMRSCDDLKHGVNYRKSGYGSDESDEIWVAYVRNGSDTPYTIWAYEEDKHPLQTSFIECELTADCYKGSVIVLYGWRGTLSLSDFQRGPPGSKCTHGKTEEGLCIAPPKTEAKTTAPPKSKIETTAPSRSDSEAIGSSSENNDEGVNSILVYLSIALMSLFL</sequence>
<feature type="compositionally biased region" description="Low complexity" evidence="1">
    <location>
        <begin position="183"/>
        <end position="196"/>
    </location>
</feature>
<dbReference type="Proteomes" id="UP000008281">
    <property type="component" value="Unassembled WGS sequence"/>
</dbReference>
<evidence type="ECO:0000313" key="4">
    <source>
        <dbReference type="Proteomes" id="UP000008281"/>
    </source>
</evidence>
<accession>E3NC80</accession>
<protein>
    <recommendedName>
        <fullName evidence="5">SCP domain-containing protein</fullName>
    </recommendedName>
</protein>
<feature type="chain" id="PRO_5003178392" description="SCP domain-containing protein" evidence="2">
    <location>
        <begin position="20"/>
        <end position="239"/>
    </location>
</feature>
<reference evidence="3" key="1">
    <citation type="submission" date="2007-07" db="EMBL/GenBank/DDBJ databases">
        <title>PCAP assembly of the Caenorhabditis remanei genome.</title>
        <authorList>
            <consortium name="The Caenorhabditis remanei Sequencing Consortium"/>
            <person name="Wilson R.K."/>
        </authorList>
    </citation>
    <scope>NUCLEOTIDE SEQUENCE [LARGE SCALE GENOMIC DNA]</scope>
    <source>
        <strain evidence="3">PB4641</strain>
    </source>
</reference>
<dbReference type="HOGENOM" id="CLU_086463_1_1_1"/>
<organism evidence="4">
    <name type="scientific">Caenorhabditis remanei</name>
    <name type="common">Caenorhabditis vulgaris</name>
    <dbReference type="NCBI Taxonomy" id="31234"/>
    <lineage>
        <taxon>Eukaryota</taxon>
        <taxon>Metazoa</taxon>
        <taxon>Ecdysozoa</taxon>
        <taxon>Nematoda</taxon>
        <taxon>Chromadorea</taxon>
        <taxon>Rhabditida</taxon>
        <taxon>Rhabditina</taxon>
        <taxon>Rhabditomorpha</taxon>
        <taxon>Rhabditoidea</taxon>
        <taxon>Rhabditidae</taxon>
        <taxon>Peloderinae</taxon>
        <taxon>Caenorhabditis</taxon>
    </lineage>
</organism>
<feature type="compositionally biased region" description="Polar residues" evidence="1">
    <location>
        <begin position="200"/>
        <end position="217"/>
    </location>
</feature>